<dbReference type="GO" id="GO:0046677">
    <property type="term" value="P:response to antibiotic"/>
    <property type="evidence" value="ECO:0007669"/>
    <property type="project" value="UniProtKB-KW"/>
</dbReference>
<comment type="similarity">
    <text evidence="6">Belongs to the LPG synthase family.</text>
</comment>
<evidence type="ECO:0000256" key="3">
    <source>
        <dbReference type="ARBA" id="ARBA00022692"/>
    </source>
</evidence>
<evidence type="ECO:0000313" key="8">
    <source>
        <dbReference type="Proteomes" id="UP000186102"/>
    </source>
</evidence>
<accession>A0A1Q8R0W5</accession>
<comment type="subcellular location">
    <subcellularLocation>
        <location evidence="1 6">Cell membrane</location>
        <topology evidence="1 6">Multi-pass membrane protein</topology>
    </subcellularLocation>
</comment>
<comment type="function">
    <text evidence="6">Catalyzes the transfer of a lysyl group from L-lysyl-tRNA(Lys) to membrane-bound phosphatidylglycerol (PG), which produces lysylphosphatidylglycerol (LPG), a major component of the bacterial membrane with a positive net charge. LPG synthesis contributes to bacterial virulence as it is involved in the resistance mechanism against cationic antimicrobial peptides (CAMP) produces by the host's immune system (defensins, cathelicidins) and by the competing microorganisms.</text>
</comment>
<evidence type="ECO:0000256" key="4">
    <source>
        <dbReference type="ARBA" id="ARBA00022989"/>
    </source>
</evidence>
<keyword evidence="5 6" id="KW-0472">Membrane</keyword>
<dbReference type="GO" id="GO:0006629">
    <property type="term" value="P:lipid metabolic process"/>
    <property type="evidence" value="ECO:0007669"/>
    <property type="project" value="UniProtKB-KW"/>
</dbReference>
<dbReference type="Pfam" id="PF03706">
    <property type="entry name" value="LPG_synthase_TM"/>
    <property type="match status" value="1"/>
</dbReference>
<protein>
    <recommendedName>
        <fullName evidence="6">Phosphatidylglycerol lysyltransferase</fullName>
        <ecNumber evidence="6">2.3.2.3</ecNumber>
    </recommendedName>
    <alternativeName>
        <fullName evidence="6">Lysylphosphatidylglycerol synthase</fullName>
    </alternativeName>
</protein>
<evidence type="ECO:0000256" key="5">
    <source>
        <dbReference type="ARBA" id="ARBA00023136"/>
    </source>
</evidence>
<dbReference type="OrthoDB" id="5470260at2"/>
<dbReference type="AlphaFoldDB" id="A0A1Q8R0W5"/>
<feature type="transmembrane region" description="Helical" evidence="6">
    <location>
        <begin position="132"/>
        <end position="149"/>
    </location>
</feature>
<organism evidence="7 8">
    <name type="scientific">Desulfosporosinus metallidurans</name>
    <dbReference type="NCBI Taxonomy" id="1888891"/>
    <lineage>
        <taxon>Bacteria</taxon>
        <taxon>Bacillati</taxon>
        <taxon>Bacillota</taxon>
        <taxon>Clostridia</taxon>
        <taxon>Eubacteriales</taxon>
        <taxon>Desulfitobacteriaceae</taxon>
        <taxon>Desulfosporosinus</taxon>
    </lineage>
</organism>
<dbReference type="GO" id="GO:0005886">
    <property type="term" value="C:plasma membrane"/>
    <property type="evidence" value="ECO:0007669"/>
    <property type="project" value="UniProtKB-SubCell"/>
</dbReference>
<keyword evidence="4 6" id="KW-1133">Transmembrane helix</keyword>
<evidence type="ECO:0000256" key="6">
    <source>
        <dbReference type="RuleBase" id="RU363042"/>
    </source>
</evidence>
<keyword evidence="2" id="KW-1003">Cell membrane</keyword>
<gene>
    <name evidence="6" type="primary">mprF</name>
    <name evidence="7" type="ORF">DSOL_0928</name>
</gene>
<proteinExistence type="inferred from homology"/>
<dbReference type="InterPro" id="IPR022791">
    <property type="entry name" value="L-PG_synthase/AglD"/>
</dbReference>
<sequence length="315" mass="34909">MSKAGEIRSGRGVLRQGIRFGGTMLLLVWLFVKVPWERVWPVWQQLSPEAWLEAVLLTVLAIVVSAYKWQLILTEPGIETPELGFLLRTYFIGLFFNNFLPSGMGGDIVRITLTSRKTGTAVATASVITERLWAALGLIVLCFIGFFSFQQAMGRVAAVIPVLAAVVLSLTVLLLFPGWGRFLLLYLTRYPKVAGGLTGFLNVLGRYRSRPGMLSKVFVWSVVFQGIIVVMNYMLFQGMGVTISWSLCLSLIPLISALAMVPISINGLGLREWSYVVLFTPWGVEAPVALAVSLTFFLVVMFVSLLGGFFYLRDH</sequence>
<reference evidence="7 8" key="1">
    <citation type="submission" date="2016-09" db="EMBL/GenBank/DDBJ databases">
        <title>Complete genome of Desulfosporosinus sp. OL.</title>
        <authorList>
            <person name="Mardanov A."/>
            <person name="Beletsky A."/>
            <person name="Panova A."/>
            <person name="Karnachuk O."/>
            <person name="Ravin N."/>
        </authorList>
    </citation>
    <scope>NUCLEOTIDE SEQUENCE [LARGE SCALE GENOMIC DNA]</scope>
    <source>
        <strain evidence="7 8">OL</strain>
    </source>
</reference>
<feature type="transmembrane region" description="Helical" evidence="6">
    <location>
        <begin position="12"/>
        <end position="31"/>
    </location>
</feature>
<dbReference type="Proteomes" id="UP000186102">
    <property type="component" value="Unassembled WGS sequence"/>
</dbReference>
<keyword evidence="6" id="KW-0046">Antibiotic resistance</keyword>
<name>A0A1Q8R0W5_9FIRM</name>
<dbReference type="GO" id="GO:0050071">
    <property type="term" value="F:phosphatidylglycerol lysyltransferase activity"/>
    <property type="evidence" value="ECO:0007669"/>
    <property type="project" value="UniProtKB-EC"/>
</dbReference>
<dbReference type="PANTHER" id="PTHR40277">
    <property type="entry name" value="BLL5419 PROTEIN"/>
    <property type="match status" value="1"/>
</dbReference>
<dbReference type="EC" id="2.3.2.3" evidence="6"/>
<evidence type="ECO:0000313" key="7">
    <source>
        <dbReference type="EMBL" id="OLN33201.1"/>
    </source>
</evidence>
<comment type="catalytic activity">
    <reaction evidence="6">
        <text>L-lysyl-tRNA(Lys) + a 1,2-diacyl-sn-glycero-3-phospho-(1'-sn-glycerol) = a 1,2-diacyl-sn-glycero-3-phospho-1'-(3'-O-L-lysyl)-sn-glycerol + tRNA(Lys)</text>
        <dbReference type="Rhea" id="RHEA:10668"/>
        <dbReference type="Rhea" id="RHEA-COMP:9696"/>
        <dbReference type="Rhea" id="RHEA-COMP:9697"/>
        <dbReference type="ChEBI" id="CHEBI:64716"/>
        <dbReference type="ChEBI" id="CHEBI:75792"/>
        <dbReference type="ChEBI" id="CHEBI:78442"/>
        <dbReference type="ChEBI" id="CHEBI:78529"/>
        <dbReference type="EC" id="2.3.2.3"/>
    </reaction>
</comment>
<feature type="transmembrane region" description="Helical" evidence="6">
    <location>
        <begin position="51"/>
        <end position="71"/>
    </location>
</feature>
<dbReference type="EMBL" id="MLBF01000004">
    <property type="protein sequence ID" value="OLN33201.1"/>
    <property type="molecule type" value="Genomic_DNA"/>
</dbReference>
<dbReference type="STRING" id="1888891.DSOL_0928"/>
<keyword evidence="8" id="KW-1185">Reference proteome</keyword>
<feature type="transmembrane region" description="Helical" evidence="6">
    <location>
        <begin position="247"/>
        <end position="268"/>
    </location>
</feature>
<evidence type="ECO:0000256" key="2">
    <source>
        <dbReference type="ARBA" id="ARBA00022475"/>
    </source>
</evidence>
<keyword evidence="6" id="KW-0808">Transferase</keyword>
<evidence type="ECO:0000256" key="1">
    <source>
        <dbReference type="ARBA" id="ARBA00004651"/>
    </source>
</evidence>
<dbReference type="RefSeq" id="WP_075363696.1">
    <property type="nucleotide sequence ID" value="NZ_MLBF01000004.1"/>
</dbReference>
<feature type="transmembrane region" description="Helical" evidence="6">
    <location>
        <begin position="288"/>
        <end position="312"/>
    </location>
</feature>
<keyword evidence="6" id="KW-0443">Lipid metabolism</keyword>
<feature type="transmembrane region" description="Helical" evidence="6">
    <location>
        <begin position="156"/>
        <end position="179"/>
    </location>
</feature>
<feature type="transmembrane region" description="Helical" evidence="6">
    <location>
        <begin position="217"/>
        <end position="235"/>
    </location>
</feature>
<comment type="caution">
    <text evidence="7">The sequence shown here is derived from an EMBL/GenBank/DDBJ whole genome shotgun (WGS) entry which is preliminary data.</text>
</comment>
<keyword evidence="3 6" id="KW-0812">Transmembrane</keyword>
<dbReference type="PANTHER" id="PTHR40277:SF1">
    <property type="entry name" value="BLL5419 PROTEIN"/>
    <property type="match status" value="1"/>
</dbReference>